<dbReference type="EMBL" id="CP154858">
    <property type="protein sequence ID" value="XDT71071.1"/>
    <property type="molecule type" value="Genomic_DNA"/>
</dbReference>
<sequence length="448" mass="49043">MHFRILFRSFLLAGLALLVACVPGTRPQLTAGEWTLVYAGNLNGELEACGCTLEGNLGGILRQTRMLDSWRAERPDTFFINAGGLFNSRSPTDKITSRFILSGVAAQSWDAVGLQWKDLDYGVDFLQTAQVPWVASNAVNLPFERVRYLNRDGRKLAFFAWLNPAESPYSAMQGEGFPGAEMDGGFHEALLKARGDGYLTVVSTTLTWDQANRMLPLDAIDVLLIRPDSEEYGEPVRQGRTWVLKPGTRGQRLARLTLTVNPDNSLAVARHEVVTLPASVGEAERLKDWYQGYTDALMEDYQRQVALLQGEGTTDSPWAGEQACAGCHQSAHEVWKASNHAGAFAKLEAVNKAFDANCIGCHTVGFGEPGGFIDPQTTPDRMNVQCESCHGPGRAHVESGGQVKLAEVLGEQGPVCLKCHTPEHSPSFDFNTYWPRIVHGLDAAPARP</sequence>
<evidence type="ECO:0000313" key="4">
    <source>
        <dbReference type="EMBL" id="XDT71071.1"/>
    </source>
</evidence>
<accession>A0AB39UTD4</accession>
<dbReference type="PROSITE" id="PS51257">
    <property type="entry name" value="PROKAR_LIPOPROTEIN"/>
    <property type="match status" value="1"/>
</dbReference>
<dbReference type="InterPro" id="IPR029052">
    <property type="entry name" value="Metallo-depent_PP-like"/>
</dbReference>
<organism evidence="4">
    <name type="scientific">Thermohahella caldifontis</name>
    <dbReference type="NCBI Taxonomy" id="3142973"/>
    <lineage>
        <taxon>Bacteria</taxon>
        <taxon>Pseudomonadati</taxon>
        <taxon>Pseudomonadota</taxon>
        <taxon>Gammaproteobacteria</taxon>
        <taxon>Oceanospirillales</taxon>
        <taxon>Hahellaceae</taxon>
        <taxon>Thermohahella</taxon>
    </lineage>
</organism>
<dbReference type="SUPFAM" id="SSF56300">
    <property type="entry name" value="Metallo-dependent phosphatases"/>
    <property type="match status" value="1"/>
</dbReference>
<dbReference type="CDD" id="cd08168">
    <property type="entry name" value="Cytochrom_C3"/>
    <property type="match status" value="1"/>
</dbReference>
<evidence type="ECO:0000256" key="2">
    <source>
        <dbReference type="SAM" id="SignalP"/>
    </source>
</evidence>
<dbReference type="InterPro" id="IPR051829">
    <property type="entry name" value="Multiheme_Cytochr_ET"/>
</dbReference>
<dbReference type="SUPFAM" id="SSF48695">
    <property type="entry name" value="Multiheme cytochromes"/>
    <property type="match status" value="1"/>
</dbReference>
<dbReference type="PANTHER" id="PTHR35038">
    <property type="entry name" value="DISSIMILATORY SULFITE REDUCTASE SIRA"/>
    <property type="match status" value="1"/>
</dbReference>
<dbReference type="Gene3D" id="3.60.21.10">
    <property type="match status" value="1"/>
</dbReference>
<feature type="signal peptide" evidence="2">
    <location>
        <begin position="1"/>
        <end position="20"/>
    </location>
</feature>
<dbReference type="AlphaFoldDB" id="A0AB39UTD4"/>
<dbReference type="InterPro" id="IPR023155">
    <property type="entry name" value="Cyt_c-552/4"/>
</dbReference>
<evidence type="ECO:0000256" key="1">
    <source>
        <dbReference type="ARBA" id="ARBA00022729"/>
    </source>
</evidence>
<dbReference type="InterPro" id="IPR036280">
    <property type="entry name" value="Multihaem_cyt_sf"/>
</dbReference>
<feature type="chain" id="PRO_5044299851" evidence="2">
    <location>
        <begin position="21"/>
        <end position="448"/>
    </location>
</feature>
<protein>
    <submittedName>
        <fullName evidence="4">Multiheme c-type cytochrome</fullName>
    </submittedName>
</protein>
<dbReference type="RefSeq" id="WP_369600110.1">
    <property type="nucleotide sequence ID" value="NZ_CP154858.1"/>
</dbReference>
<proteinExistence type="predicted"/>
<feature type="domain" description="Cytochrome c-552/4" evidence="3">
    <location>
        <begin position="323"/>
        <end position="391"/>
    </location>
</feature>
<dbReference type="PANTHER" id="PTHR35038:SF8">
    <property type="entry name" value="C-TYPE POLYHEME CYTOCHROME OMCC"/>
    <property type="match status" value="1"/>
</dbReference>
<name>A0AB39UTD4_9GAMM</name>
<dbReference type="Pfam" id="PF13435">
    <property type="entry name" value="Cytochrome_C554"/>
    <property type="match status" value="1"/>
</dbReference>
<evidence type="ECO:0000259" key="3">
    <source>
        <dbReference type="Pfam" id="PF13435"/>
    </source>
</evidence>
<reference evidence="4" key="1">
    <citation type="submission" date="2024-05" db="EMBL/GenBank/DDBJ databases">
        <title>Genome sequencing of novel strain.</title>
        <authorList>
            <person name="Ganbat D."/>
            <person name="Ganbat S."/>
            <person name="Lee S.-J."/>
        </authorList>
    </citation>
    <scope>NUCLEOTIDE SEQUENCE</scope>
    <source>
        <strain evidence="4">SMD15-11</strain>
    </source>
</reference>
<keyword evidence="1 2" id="KW-0732">Signal</keyword>
<dbReference type="KEGG" id="tcd:AAIA72_09635"/>
<dbReference type="Gene3D" id="1.10.1130.10">
    <property type="entry name" value="Flavocytochrome C3, Chain A"/>
    <property type="match status" value="1"/>
</dbReference>
<gene>
    <name evidence="4" type="ORF">AAIA72_09635</name>
</gene>